<evidence type="ECO:0000313" key="1">
    <source>
        <dbReference type="EMBL" id="ASM74696.1"/>
    </source>
</evidence>
<protein>
    <submittedName>
        <fullName evidence="1">Replication initiator protein A</fullName>
    </submittedName>
</protein>
<dbReference type="EMBL" id="CP022416">
    <property type="protein sequence ID" value="ASM74696.1"/>
    <property type="molecule type" value="Genomic_DNA"/>
</dbReference>
<dbReference type="AlphaFoldDB" id="A0A221K6U1"/>
<dbReference type="InterPro" id="IPR018777">
    <property type="entry name" value="Replication_initiator_prot_A"/>
</dbReference>
<sequence>MITTNLITGGTEMFDGFGLIDLFRIVREARDGRMQEVEIRLSDWVFNAIRHREVLTLHRDYFRYANHWSGVSMNLLERIAGQRKNGRLDWQSHKPSAAPVPQKRSFAVWL</sequence>
<organism evidence="1 2">
    <name type="scientific">Pseudosulfitobacter pseudonitzschiae</name>
    <dbReference type="NCBI Taxonomy" id="1402135"/>
    <lineage>
        <taxon>Bacteria</taxon>
        <taxon>Pseudomonadati</taxon>
        <taxon>Pseudomonadota</taxon>
        <taxon>Alphaproteobacteria</taxon>
        <taxon>Rhodobacterales</taxon>
        <taxon>Roseobacteraceae</taxon>
        <taxon>Pseudosulfitobacter</taxon>
    </lineage>
</organism>
<evidence type="ECO:0000313" key="2">
    <source>
        <dbReference type="Proteomes" id="UP000199754"/>
    </source>
</evidence>
<dbReference type="Pfam" id="PF10134">
    <property type="entry name" value="RPA"/>
    <property type="match status" value="1"/>
</dbReference>
<geneLocation type="plasmid" evidence="1 2">
    <name>pSMR1-1</name>
</geneLocation>
<keyword evidence="2" id="KW-1185">Reference proteome</keyword>
<accession>A0A221K6U1</accession>
<keyword evidence="1" id="KW-0614">Plasmid</keyword>
<proteinExistence type="predicted"/>
<name>A0A221K6U1_9RHOB</name>
<dbReference type="Proteomes" id="UP000199754">
    <property type="component" value="Plasmid pSMR1-1"/>
</dbReference>
<reference evidence="1 2" key="1">
    <citation type="submission" date="2017-07" db="EMBL/GenBank/DDBJ databases">
        <title>Genome Sequence of Sulfitobacter pseudonitzschiae Strain SMR1 Isolated from a culture of the Diatom Skeletonema marinoi.</title>
        <authorList>
            <person name="Topel M."/>
            <person name="Pinder M.I.M."/>
            <person name="Johansson O.N."/>
            <person name="Kourtchenko O."/>
            <person name="Godhe A."/>
            <person name="Clarke A.K."/>
        </authorList>
    </citation>
    <scope>NUCLEOTIDE SEQUENCE [LARGE SCALE GENOMIC DNA]</scope>
    <source>
        <strain evidence="1 2">SMR1</strain>
        <plasmid evidence="1 2">pSMR1-1</plasmid>
    </source>
</reference>
<dbReference type="KEGG" id="spse:SULPSESMR1_05002"/>
<gene>
    <name evidence="1" type="ORF">SULPSESMR1_05002</name>
</gene>